<name>A0ABM3N3Y5_GALME</name>
<evidence type="ECO:0000256" key="6">
    <source>
        <dbReference type="ARBA" id="ARBA00023136"/>
    </source>
</evidence>
<keyword evidence="6 9" id="KW-0472">Membrane</keyword>
<keyword evidence="4 9" id="KW-0552">Olfaction</keyword>
<evidence type="ECO:0000256" key="3">
    <source>
        <dbReference type="ARBA" id="ARBA00022692"/>
    </source>
</evidence>
<evidence type="ECO:0000256" key="2">
    <source>
        <dbReference type="ARBA" id="ARBA00022606"/>
    </source>
</evidence>
<accession>A0ABM3N3Y5</accession>
<dbReference type="Proteomes" id="UP001652740">
    <property type="component" value="Unplaced"/>
</dbReference>
<comment type="similarity">
    <text evidence="9">Belongs to the insect chemoreceptor superfamily. Heteromeric odorant receptor channel (TC 1.A.69) family.</text>
</comment>
<evidence type="ECO:0000256" key="5">
    <source>
        <dbReference type="ARBA" id="ARBA00022989"/>
    </source>
</evidence>
<comment type="subcellular location">
    <subcellularLocation>
        <location evidence="9">Cell membrane</location>
        <topology evidence="9">Multi-pass membrane protein</topology>
    </subcellularLocation>
    <subcellularLocation>
        <location evidence="1">Membrane</location>
        <topology evidence="1">Multi-pass membrane protein</topology>
    </subcellularLocation>
</comment>
<feature type="transmembrane region" description="Helical" evidence="9">
    <location>
        <begin position="141"/>
        <end position="163"/>
    </location>
</feature>
<comment type="caution">
    <text evidence="9">Lacks conserved residue(s) required for the propagation of feature annotation.</text>
</comment>
<gene>
    <name evidence="11" type="primary">LOC128202342</name>
</gene>
<keyword evidence="5 9" id="KW-1133">Transmembrane helix</keyword>
<evidence type="ECO:0000313" key="10">
    <source>
        <dbReference type="Proteomes" id="UP001652740"/>
    </source>
</evidence>
<dbReference type="PANTHER" id="PTHR21137">
    <property type="entry name" value="ODORANT RECEPTOR"/>
    <property type="match status" value="1"/>
</dbReference>
<feature type="transmembrane region" description="Helical" evidence="9">
    <location>
        <begin position="46"/>
        <end position="67"/>
    </location>
</feature>
<evidence type="ECO:0000256" key="9">
    <source>
        <dbReference type="RuleBase" id="RU351113"/>
    </source>
</evidence>
<sequence>MQQKSREKVLFEKYLRRTNKLLNITGIHLNEKDSNRSLTQRLRHRWFYCINTIWLYTAIIGQIKWFMEAITTNKGITEITYFMPCITLCFIGYFKAYDFVKYAHCVNEVVDNLRKLQNMSLEKQKYRDEVEKEMLNNILRIYNIFTNLHVYTYFLGLLSFSIGPLLTMAVYYYSTGKIIYMLPFFIWYPLDKTKLINWVIIYIHQIWTAVIAVFTVLGSDNFFATCSTFVNIQFYCLHYDIEKIDTGTRNKKGRYVNYVFRGQFKQIIKRHKILIDCVNFMETIYTKSILFNVATSSVIICVTGFNIMIIDHITMMIPFIFFLVAATLQIVVLCYYGDKIMQYSMEISDAVYNSKWYLADAKIMKDLLFLSIRSRRACKITAYQFTDLNLNTFGKIMGRSWSYFALLQTIYGRKN</sequence>
<feature type="transmembrane region" description="Helical" evidence="9">
    <location>
        <begin position="79"/>
        <end position="97"/>
    </location>
</feature>
<keyword evidence="7 9" id="KW-0675">Receptor</keyword>
<protein>
    <recommendedName>
        <fullName evidence="9">Odorant receptor</fullName>
    </recommendedName>
</protein>
<feature type="transmembrane region" description="Helical" evidence="9">
    <location>
        <begin position="289"/>
        <end position="310"/>
    </location>
</feature>
<proteinExistence type="inferred from homology"/>
<organism evidence="10 11">
    <name type="scientific">Galleria mellonella</name>
    <name type="common">Greater wax moth</name>
    <dbReference type="NCBI Taxonomy" id="7137"/>
    <lineage>
        <taxon>Eukaryota</taxon>
        <taxon>Metazoa</taxon>
        <taxon>Ecdysozoa</taxon>
        <taxon>Arthropoda</taxon>
        <taxon>Hexapoda</taxon>
        <taxon>Insecta</taxon>
        <taxon>Pterygota</taxon>
        <taxon>Neoptera</taxon>
        <taxon>Endopterygota</taxon>
        <taxon>Lepidoptera</taxon>
        <taxon>Glossata</taxon>
        <taxon>Ditrysia</taxon>
        <taxon>Pyraloidea</taxon>
        <taxon>Pyralidae</taxon>
        <taxon>Galleriinae</taxon>
        <taxon>Galleria</taxon>
    </lineage>
</organism>
<evidence type="ECO:0000256" key="4">
    <source>
        <dbReference type="ARBA" id="ARBA00022725"/>
    </source>
</evidence>
<feature type="transmembrane region" description="Helical" evidence="9">
    <location>
        <begin position="316"/>
        <end position="336"/>
    </location>
</feature>
<reference evidence="11" key="1">
    <citation type="submission" date="2025-08" db="UniProtKB">
        <authorList>
            <consortium name="RefSeq"/>
        </authorList>
    </citation>
    <scope>IDENTIFICATION</scope>
    <source>
        <tissue evidence="11">Whole larvae</tissue>
    </source>
</reference>
<feature type="transmembrane region" description="Helical" evidence="9">
    <location>
        <begin position="195"/>
        <end position="216"/>
    </location>
</feature>
<dbReference type="GeneID" id="128202342"/>
<keyword evidence="3 9" id="KW-0812">Transmembrane</keyword>
<dbReference type="RefSeq" id="XP_052758286.1">
    <property type="nucleotide sequence ID" value="XM_052902326.1"/>
</dbReference>
<evidence type="ECO:0000256" key="1">
    <source>
        <dbReference type="ARBA" id="ARBA00004141"/>
    </source>
</evidence>
<keyword evidence="10" id="KW-1185">Reference proteome</keyword>
<dbReference type="Pfam" id="PF02949">
    <property type="entry name" value="7tm_6"/>
    <property type="match status" value="1"/>
</dbReference>
<evidence type="ECO:0000256" key="7">
    <source>
        <dbReference type="ARBA" id="ARBA00023170"/>
    </source>
</evidence>
<evidence type="ECO:0000256" key="8">
    <source>
        <dbReference type="ARBA" id="ARBA00023224"/>
    </source>
</evidence>
<dbReference type="InterPro" id="IPR004117">
    <property type="entry name" value="7tm6_olfct_rcpt"/>
</dbReference>
<dbReference type="PANTHER" id="PTHR21137:SF44">
    <property type="entry name" value="ODORANT RECEPTOR 13A-RELATED"/>
    <property type="match status" value="1"/>
</dbReference>
<keyword evidence="8 9" id="KW-0807">Transducer</keyword>
<keyword evidence="2 9" id="KW-0716">Sensory transduction</keyword>
<evidence type="ECO:0000313" key="11">
    <source>
        <dbReference type="RefSeq" id="XP_052758286.1"/>
    </source>
</evidence>